<accession>A0ABT1DAW1</accession>
<dbReference type="CDD" id="cd00082">
    <property type="entry name" value="HisKA"/>
    <property type="match status" value="1"/>
</dbReference>
<evidence type="ECO:0000259" key="8">
    <source>
        <dbReference type="PROSITE" id="PS50113"/>
    </source>
</evidence>
<dbReference type="Pfam" id="PF02518">
    <property type="entry name" value="HATPase_c"/>
    <property type="match status" value="1"/>
</dbReference>
<dbReference type="SUPFAM" id="SSF55874">
    <property type="entry name" value="ATPase domain of HSP90 chaperone/DNA topoisomerase II/histidine kinase"/>
    <property type="match status" value="1"/>
</dbReference>
<dbReference type="InterPro" id="IPR035965">
    <property type="entry name" value="PAS-like_dom_sf"/>
</dbReference>
<dbReference type="Gene3D" id="1.10.287.130">
    <property type="match status" value="1"/>
</dbReference>
<dbReference type="PRINTS" id="PR00344">
    <property type="entry name" value="BCTRLSENSOR"/>
</dbReference>
<dbReference type="NCBIfam" id="TIGR00229">
    <property type="entry name" value="sensory_box"/>
    <property type="match status" value="1"/>
</dbReference>
<dbReference type="Pfam" id="PF08448">
    <property type="entry name" value="PAS_4"/>
    <property type="match status" value="1"/>
</dbReference>
<dbReference type="Proteomes" id="UP001523392">
    <property type="component" value="Unassembled WGS sequence"/>
</dbReference>
<dbReference type="Pfam" id="PF00072">
    <property type="entry name" value="Response_reg"/>
    <property type="match status" value="1"/>
</dbReference>
<evidence type="ECO:0000256" key="1">
    <source>
        <dbReference type="ARBA" id="ARBA00000085"/>
    </source>
</evidence>
<dbReference type="InterPro" id="IPR005467">
    <property type="entry name" value="His_kinase_dom"/>
</dbReference>
<dbReference type="PROSITE" id="PS50109">
    <property type="entry name" value="HIS_KIN"/>
    <property type="match status" value="1"/>
</dbReference>
<dbReference type="InterPro" id="IPR036097">
    <property type="entry name" value="HisK_dim/P_sf"/>
</dbReference>
<dbReference type="SUPFAM" id="SSF47384">
    <property type="entry name" value="Homodimeric domain of signal transducing histidine kinase"/>
    <property type="match status" value="1"/>
</dbReference>
<proteinExistence type="predicted"/>
<feature type="domain" description="PAC" evidence="8">
    <location>
        <begin position="86"/>
        <end position="138"/>
    </location>
</feature>
<dbReference type="InterPro" id="IPR003661">
    <property type="entry name" value="HisK_dim/P_dom"/>
</dbReference>
<evidence type="ECO:0000256" key="5">
    <source>
        <dbReference type="SAM" id="MobiDB-lite"/>
    </source>
</evidence>
<dbReference type="PROSITE" id="PS50113">
    <property type="entry name" value="PAC"/>
    <property type="match status" value="1"/>
</dbReference>
<comment type="caution">
    <text evidence="9">The sequence shown here is derived from an EMBL/GenBank/DDBJ whole genome shotgun (WGS) entry which is preliminary data.</text>
</comment>
<dbReference type="RefSeq" id="WP_252955682.1">
    <property type="nucleotide sequence ID" value="NZ_JAFIRR010000168.1"/>
</dbReference>
<evidence type="ECO:0000259" key="7">
    <source>
        <dbReference type="PROSITE" id="PS50110"/>
    </source>
</evidence>
<dbReference type="Gene3D" id="3.30.450.20">
    <property type="entry name" value="PAS domain"/>
    <property type="match status" value="1"/>
</dbReference>
<evidence type="ECO:0000313" key="10">
    <source>
        <dbReference type="Proteomes" id="UP001523392"/>
    </source>
</evidence>
<feature type="modified residue" description="4-aspartylphosphate" evidence="4">
    <location>
        <position position="472"/>
    </location>
</feature>
<dbReference type="SUPFAM" id="SSF52172">
    <property type="entry name" value="CheY-like"/>
    <property type="match status" value="1"/>
</dbReference>
<dbReference type="InterPro" id="IPR001789">
    <property type="entry name" value="Sig_transdc_resp-reg_receiver"/>
</dbReference>
<dbReference type="SUPFAM" id="SSF55785">
    <property type="entry name" value="PYP-like sensor domain (PAS domain)"/>
    <property type="match status" value="1"/>
</dbReference>
<dbReference type="EC" id="2.7.13.3" evidence="2"/>
<dbReference type="InterPro" id="IPR013656">
    <property type="entry name" value="PAS_4"/>
</dbReference>
<dbReference type="InterPro" id="IPR000700">
    <property type="entry name" value="PAS-assoc_C"/>
</dbReference>
<reference evidence="9 10" key="1">
    <citation type="submission" date="2021-12" db="EMBL/GenBank/DDBJ databases">
        <title>Siccirubricoccus leaddurans sp. nov., a high concentration Zn2+ tolerance bacterium.</title>
        <authorList>
            <person name="Cao Y."/>
        </authorList>
    </citation>
    <scope>NUCLEOTIDE SEQUENCE [LARGE SCALE GENOMIC DNA]</scope>
    <source>
        <strain evidence="9 10">KC 17139</strain>
    </source>
</reference>
<dbReference type="SMART" id="SM00387">
    <property type="entry name" value="HATPase_c"/>
    <property type="match status" value="1"/>
</dbReference>
<dbReference type="EMBL" id="JAFIRR010000168">
    <property type="protein sequence ID" value="MCO6419058.1"/>
    <property type="molecule type" value="Genomic_DNA"/>
</dbReference>
<dbReference type="SMART" id="SM00091">
    <property type="entry name" value="PAS"/>
    <property type="match status" value="1"/>
</dbReference>
<protein>
    <recommendedName>
        <fullName evidence="2">histidine kinase</fullName>
        <ecNumber evidence="2">2.7.13.3</ecNumber>
    </recommendedName>
</protein>
<dbReference type="PROSITE" id="PS50110">
    <property type="entry name" value="RESPONSE_REGULATORY"/>
    <property type="match status" value="1"/>
</dbReference>
<name>A0ABT1DAW1_9PROT</name>
<dbReference type="InterPro" id="IPR004358">
    <property type="entry name" value="Sig_transdc_His_kin-like_C"/>
</dbReference>
<evidence type="ECO:0000259" key="6">
    <source>
        <dbReference type="PROSITE" id="PS50109"/>
    </source>
</evidence>
<keyword evidence="10" id="KW-1185">Reference proteome</keyword>
<dbReference type="PANTHER" id="PTHR43065:SF42">
    <property type="entry name" value="TWO-COMPONENT SENSOR PPRA"/>
    <property type="match status" value="1"/>
</dbReference>
<evidence type="ECO:0000313" key="9">
    <source>
        <dbReference type="EMBL" id="MCO6419058.1"/>
    </source>
</evidence>
<dbReference type="InterPro" id="IPR011006">
    <property type="entry name" value="CheY-like_superfamily"/>
</dbReference>
<comment type="catalytic activity">
    <reaction evidence="1">
        <text>ATP + protein L-histidine = ADP + protein N-phospho-L-histidine.</text>
        <dbReference type="EC" id="2.7.13.3"/>
    </reaction>
</comment>
<dbReference type="CDD" id="cd00130">
    <property type="entry name" value="PAS"/>
    <property type="match status" value="1"/>
</dbReference>
<organism evidence="9 10">
    <name type="scientific">Siccirubricoccus soli</name>
    <dbReference type="NCBI Taxonomy" id="2899147"/>
    <lineage>
        <taxon>Bacteria</taxon>
        <taxon>Pseudomonadati</taxon>
        <taxon>Pseudomonadota</taxon>
        <taxon>Alphaproteobacteria</taxon>
        <taxon>Acetobacterales</taxon>
        <taxon>Roseomonadaceae</taxon>
        <taxon>Siccirubricoccus</taxon>
    </lineage>
</organism>
<feature type="region of interest" description="Disordered" evidence="5">
    <location>
        <begin position="309"/>
        <end position="334"/>
    </location>
</feature>
<evidence type="ECO:0000256" key="4">
    <source>
        <dbReference type="PROSITE-ProRule" id="PRU00169"/>
    </source>
</evidence>
<dbReference type="Gene3D" id="3.30.565.10">
    <property type="entry name" value="Histidine kinase-like ATPase, C-terminal domain"/>
    <property type="match status" value="1"/>
</dbReference>
<feature type="domain" description="Histidine kinase" evidence="6">
    <location>
        <begin position="183"/>
        <end position="409"/>
    </location>
</feature>
<dbReference type="CDD" id="cd00156">
    <property type="entry name" value="REC"/>
    <property type="match status" value="1"/>
</dbReference>
<gene>
    <name evidence="9" type="ORF">JYK14_23280</name>
</gene>
<feature type="domain" description="Response regulatory" evidence="7">
    <location>
        <begin position="422"/>
        <end position="537"/>
    </location>
</feature>
<dbReference type="PANTHER" id="PTHR43065">
    <property type="entry name" value="SENSOR HISTIDINE KINASE"/>
    <property type="match status" value="1"/>
</dbReference>
<keyword evidence="3 4" id="KW-0597">Phosphoprotein</keyword>
<sequence>MFDTGHVEPGHAPRSMPYDVADDVPALIWITDEAGRLVYANRRFEEVFGTMAEVLRAGGWPHLLASEDLPRFDAVFAEARARRGGFRTEVRVQDQFGQRRWHRCEAAPQVGGDGVVLGYVGCSVDVTEAKEAEAALRDLMETLERRIADRTAQLAAEAAARAAAQDRLRHTQKLEALGQLAGGVAHDFNNASAAVLAGLSLLEKRHGAALVTFDGEPRRLLASVREAAERGTAISRRLLAFARREEMHAGDLDPGGLLLNLRAVLANALGPGIRVLVDVPPNLPPLRADQAQLETTLINLAVNARDAMPDGGSVTLGAAEEPPGEQPQGTDLPPGDYVRLWVADTGVGMDEATLARAVEPFFTTKPREKGTGLGLSMADGFIAQAGGAMRLDSAPGLGTTVTFWLPRANAAEEPALPLLRGHALIVEDEPLMRRYLAECLRHEGYEVRLAEDAGQALALLEAGEPCDALVTDLVMPGMDGIALIEASRVLRPGLQAVLLTGTGKVAEIAPQAARAGFALLRKPVSPAELAECLARLTGPAPPVADATEGAA</sequence>
<evidence type="ECO:0000256" key="2">
    <source>
        <dbReference type="ARBA" id="ARBA00012438"/>
    </source>
</evidence>
<dbReference type="InterPro" id="IPR036890">
    <property type="entry name" value="HATPase_C_sf"/>
</dbReference>
<dbReference type="InterPro" id="IPR000014">
    <property type="entry name" value="PAS"/>
</dbReference>
<dbReference type="SMART" id="SM00448">
    <property type="entry name" value="REC"/>
    <property type="match status" value="1"/>
</dbReference>
<dbReference type="Gene3D" id="3.40.50.2300">
    <property type="match status" value="1"/>
</dbReference>
<evidence type="ECO:0000256" key="3">
    <source>
        <dbReference type="ARBA" id="ARBA00022553"/>
    </source>
</evidence>
<dbReference type="InterPro" id="IPR003594">
    <property type="entry name" value="HATPase_dom"/>
</dbReference>